<protein>
    <submittedName>
        <fullName evidence="2">Uncharacterized protein</fullName>
    </submittedName>
</protein>
<dbReference type="AlphaFoldDB" id="A0A399DWL0"/>
<accession>A0A399DWL0</accession>
<evidence type="ECO:0000313" key="2">
    <source>
        <dbReference type="EMBL" id="RIH75969.1"/>
    </source>
</evidence>
<organism evidence="2 3">
    <name type="scientific">Calidithermus terrae</name>
    <dbReference type="NCBI Taxonomy" id="1408545"/>
    <lineage>
        <taxon>Bacteria</taxon>
        <taxon>Thermotogati</taxon>
        <taxon>Deinococcota</taxon>
        <taxon>Deinococci</taxon>
        <taxon>Thermales</taxon>
        <taxon>Thermaceae</taxon>
        <taxon>Calidithermus</taxon>
    </lineage>
</organism>
<feature type="compositionally biased region" description="Low complexity" evidence="1">
    <location>
        <begin position="8"/>
        <end position="20"/>
    </location>
</feature>
<feature type="region of interest" description="Disordered" evidence="1">
    <location>
        <begin position="1"/>
        <end position="103"/>
    </location>
</feature>
<evidence type="ECO:0000313" key="3">
    <source>
        <dbReference type="Proteomes" id="UP000265715"/>
    </source>
</evidence>
<evidence type="ECO:0000256" key="1">
    <source>
        <dbReference type="SAM" id="MobiDB-lite"/>
    </source>
</evidence>
<sequence length="647" mass="67648">MHRVAHGLAQQRQPAQLALAERAGVLDGHGEHPDRPRARQQRDHRRAPPPRDVPPHALPDPRVGGELAHEEGLAPAQRPAGEALRPGHGRRREGEVGHPAPAGVVLEGPLVGVVEQQVARGGVHEGEGLVEGGLEHGPQPVGAAQRLAHAGEGLEVEPVLLGLGDVERDREHRRLPAELDAAGGVVEPARLPRPAHDAEGVAAHHRLAAQPGEPALADGGPVLRVDQVPEGPGLQLLQGVAGGLEHRRVGVDDAVLLPHQDQGRRGVGQGAEERLALAQGPLGLLLLGDVAHVEHHPLHRRLVKQVAPPDVRPAHRAGGVEDARPVGHGLARPVQQALEPGLGVGAVVGVDEVEDVEGPVQVAQGVVAQHLPDVGADVAHDASGVDDVDEVGGVLDQGAEAVLQAGPLADVDDAALVVHQLPAPPVNRPQVLLDPQHLPVLAPQVQALGRRRRVGAEVLEEALALVGLEVEPAGVQPGQFVRGVAAEGREGRVGLEHAPVGPLAVHPHGHRVEELPVAQALGPLAQRALHRRPQPRQVPGGLEHVVLEAAAHGLDRHLLRAAEGEHDHRQVRVSGLDPAEDLQAVGEAQVVVGDDRVEVGAVQGLGEALRRLRDGQLQAQGLQAALGQQPVGRVVLDQQDAGHRGQF</sequence>
<name>A0A399DWL0_9DEIN</name>
<dbReference type="EMBL" id="QXDL01000337">
    <property type="protein sequence ID" value="RIH75969.1"/>
    <property type="molecule type" value="Genomic_DNA"/>
</dbReference>
<comment type="caution">
    <text evidence="2">The sequence shown here is derived from an EMBL/GenBank/DDBJ whole genome shotgun (WGS) entry which is preliminary data.</text>
</comment>
<reference evidence="2 3" key="1">
    <citation type="submission" date="2018-08" db="EMBL/GenBank/DDBJ databases">
        <title>Meiothermus terrae DSM 26712 genome sequencing project.</title>
        <authorList>
            <person name="Da Costa M.S."/>
            <person name="Albuquerque L."/>
            <person name="Raposo P."/>
            <person name="Froufe H.J.C."/>
            <person name="Barroso C.S."/>
            <person name="Egas C."/>
        </authorList>
    </citation>
    <scope>NUCLEOTIDE SEQUENCE [LARGE SCALE GENOMIC DNA]</scope>
    <source>
        <strain evidence="2 3">DSM 26712</strain>
    </source>
</reference>
<dbReference type="Proteomes" id="UP000265715">
    <property type="component" value="Unassembled WGS sequence"/>
</dbReference>
<proteinExistence type="predicted"/>
<feature type="compositionally biased region" description="Basic and acidic residues" evidence="1">
    <location>
        <begin position="28"/>
        <end position="41"/>
    </location>
</feature>
<keyword evidence="3" id="KW-1185">Reference proteome</keyword>
<gene>
    <name evidence="2" type="ORF">Mterra_03926</name>
</gene>